<proteinExistence type="predicted"/>
<keyword evidence="3" id="KW-1185">Reference proteome</keyword>
<gene>
    <name evidence="2" type="ORF">P7228_04430</name>
</gene>
<sequence>MTNPTIAAAILALAMPTAAASVETALSLEAQAKLRCAAAFALVSHGQDNGNEAAKKWPDVSERGREFFVRALAGLMDETGLDREGIGRLVSAEAQKLWDKDEIDDVMPACLVMLESSGL</sequence>
<reference evidence="2 3" key="1">
    <citation type="submission" date="2023-03" db="EMBL/GenBank/DDBJ databases">
        <title>Altererythrobacter sp. CAU 1644 isolated from sand.</title>
        <authorList>
            <person name="Kim W."/>
        </authorList>
    </citation>
    <scope>NUCLEOTIDE SEQUENCE [LARGE SCALE GENOMIC DNA]</scope>
    <source>
        <strain evidence="2 3">CAU 1644</strain>
    </source>
</reference>
<organism evidence="2 3">
    <name type="scientific">Altererythrobacter arenosus</name>
    <dbReference type="NCBI Taxonomy" id="3032592"/>
    <lineage>
        <taxon>Bacteria</taxon>
        <taxon>Pseudomonadati</taxon>
        <taxon>Pseudomonadota</taxon>
        <taxon>Alphaproteobacteria</taxon>
        <taxon>Sphingomonadales</taxon>
        <taxon>Erythrobacteraceae</taxon>
        <taxon>Altererythrobacter</taxon>
    </lineage>
</organism>
<evidence type="ECO:0000313" key="3">
    <source>
        <dbReference type="Proteomes" id="UP001215827"/>
    </source>
</evidence>
<protein>
    <submittedName>
        <fullName evidence="2">Uncharacterized protein</fullName>
    </submittedName>
</protein>
<evidence type="ECO:0000256" key="1">
    <source>
        <dbReference type="SAM" id="SignalP"/>
    </source>
</evidence>
<accession>A0ABY8FU16</accession>
<dbReference type="RefSeq" id="WP_278017007.1">
    <property type="nucleotide sequence ID" value="NZ_CP121106.1"/>
</dbReference>
<feature type="chain" id="PRO_5045268957" evidence="1">
    <location>
        <begin position="21"/>
        <end position="119"/>
    </location>
</feature>
<keyword evidence="1" id="KW-0732">Signal</keyword>
<dbReference type="Proteomes" id="UP001215827">
    <property type="component" value="Chromosome"/>
</dbReference>
<feature type="signal peptide" evidence="1">
    <location>
        <begin position="1"/>
        <end position="20"/>
    </location>
</feature>
<name>A0ABY8FU16_9SPHN</name>
<dbReference type="EMBL" id="CP121106">
    <property type="protein sequence ID" value="WFL78317.1"/>
    <property type="molecule type" value="Genomic_DNA"/>
</dbReference>
<evidence type="ECO:0000313" key="2">
    <source>
        <dbReference type="EMBL" id="WFL78317.1"/>
    </source>
</evidence>